<proteinExistence type="predicted"/>
<dbReference type="Pfam" id="PF00639">
    <property type="entry name" value="Rotamase"/>
    <property type="match status" value="1"/>
</dbReference>
<dbReference type="InterPro" id="IPR052204">
    <property type="entry name" value="PpiC/parvulin_rotamase"/>
</dbReference>
<dbReference type="EC" id="5.2.1.8" evidence="2"/>
<feature type="domain" description="PpiC" evidence="3">
    <location>
        <begin position="22"/>
        <end position="112"/>
    </location>
</feature>
<evidence type="ECO:0000256" key="2">
    <source>
        <dbReference type="RuleBase" id="RU363014"/>
    </source>
</evidence>
<dbReference type="eggNOG" id="ENOG502SBZU">
    <property type="taxonomic scope" value="Eukaryota"/>
</dbReference>
<dbReference type="EMBL" id="CM000640">
    <property type="protein sequence ID" value="EED93758.1"/>
    <property type="molecule type" value="Genomic_DNA"/>
</dbReference>
<name>B8BXS8_THAPS</name>
<dbReference type="KEGG" id="tps:THAPSDRAFT_3435"/>
<dbReference type="Gene3D" id="3.10.50.40">
    <property type="match status" value="1"/>
</dbReference>
<dbReference type="STRING" id="35128.B8BXS8"/>
<evidence type="ECO:0000256" key="1">
    <source>
        <dbReference type="PROSITE-ProRule" id="PRU00278"/>
    </source>
</evidence>
<dbReference type="Proteomes" id="UP000001449">
    <property type="component" value="Chromosome 3"/>
</dbReference>
<dbReference type="InterPro" id="IPR046357">
    <property type="entry name" value="PPIase_dom_sf"/>
</dbReference>
<dbReference type="PROSITE" id="PS50198">
    <property type="entry name" value="PPIC_PPIASE_2"/>
    <property type="match status" value="1"/>
</dbReference>
<dbReference type="GeneID" id="7451652"/>
<dbReference type="PANTHER" id="PTHR43629:SF2">
    <property type="entry name" value="RHODANESE-LIKE_PPIC DOMAIN-CONTAINING PROTEIN 12, CHLOROPLASTIC"/>
    <property type="match status" value="1"/>
</dbReference>
<reference evidence="4 5" key="1">
    <citation type="journal article" date="2004" name="Science">
        <title>The genome of the diatom Thalassiosira pseudonana: ecology, evolution, and metabolism.</title>
        <authorList>
            <person name="Armbrust E.V."/>
            <person name="Berges J.A."/>
            <person name="Bowler C."/>
            <person name="Green B.R."/>
            <person name="Martinez D."/>
            <person name="Putnam N.H."/>
            <person name="Zhou S."/>
            <person name="Allen A.E."/>
            <person name="Apt K.E."/>
            <person name="Bechner M."/>
            <person name="Brzezinski M.A."/>
            <person name="Chaal B.K."/>
            <person name="Chiovitti A."/>
            <person name="Davis A.K."/>
            <person name="Demarest M.S."/>
            <person name="Detter J.C."/>
            <person name="Glavina T."/>
            <person name="Goodstein D."/>
            <person name="Hadi M.Z."/>
            <person name="Hellsten U."/>
            <person name="Hildebrand M."/>
            <person name="Jenkins B.D."/>
            <person name="Jurka J."/>
            <person name="Kapitonov V.V."/>
            <person name="Kroger N."/>
            <person name="Lau W.W."/>
            <person name="Lane T.W."/>
            <person name="Larimer F.W."/>
            <person name="Lippmeier J.C."/>
            <person name="Lucas S."/>
            <person name="Medina M."/>
            <person name="Montsant A."/>
            <person name="Obornik M."/>
            <person name="Parker M.S."/>
            <person name="Palenik B."/>
            <person name="Pazour G.J."/>
            <person name="Richardson P.M."/>
            <person name="Rynearson T.A."/>
            <person name="Saito M.A."/>
            <person name="Schwartz D.C."/>
            <person name="Thamatrakoln K."/>
            <person name="Valentin K."/>
            <person name="Vardi A."/>
            <person name="Wilkerson F.P."/>
            <person name="Rokhsar D.S."/>
        </authorList>
    </citation>
    <scope>NUCLEOTIDE SEQUENCE [LARGE SCALE GENOMIC DNA]</scope>
    <source>
        <strain evidence="4 5">CCMP1335</strain>
    </source>
</reference>
<comment type="catalytic activity">
    <reaction evidence="2">
        <text>[protein]-peptidylproline (omega=180) = [protein]-peptidylproline (omega=0)</text>
        <dbReference type="Rhea" id="RHEA:16237"/>
        <dbReference type="Rhea" id="RHEA-COMP:10747"/>
        <dbReference type="Rhea" id="RHEA-COMP:10748"/>
        <dbReference type="ChEBI" id="CHEBI:83833"/>
        <dbReference type="ChEBI" id="CHEBI:83834"/>
        <dbReference type="EC" id="5.2.1.8"/>
    </reaction>
</comment>
<dbReference type="AlphaFoldDB" id="B8BXS8"/>
<keyword evidence="1 2" id="KW-0697">Rotamase</keyword>
<organism evidence="4 5">
    <name type="scientific">Thalassiosira pseudonana</name>
    <name type="common">Marine diatom</name>
    <name type="synonym">Cyclotella nana</name>
    <dbReference type="NCBI Taxonomy" id="35128"/>
    <lineage>
        <taxon>Eukaryota</taxon>
        <taxon>Sar</taxon>
        <taxon>Stramenopiles</taxon>
        <taxon>Ochrophyta</taxon>
        <taxon>Bacillariophyta</taxon>
        <taxon>Coscinodiscophyceae</taxon>
        <taxon>Thalassiosirophycidae</taxon>
        <taxon>Thalassiosirales</taxon>
        <taxon>Thalassiosiraceae</taxon>
        <taxon>Thalassiosira</taxon>
    </lineage>
</organism>
<gene>
    <name evidence="4" type="ORF">THAPSDRAFT_3435</name>
</gene>
<dbReference type="RefSeq" id="XP_002288322.1">
    <property type="nucleotide sequence ID" value="XM_002288286.1"/>
</dbReference>
<dbReference type="PANTHER" id="PTHR43629">
    <property type="entry name" value="PEPTIDYL-PROLYL CIS-TRANS ISOMERASE"/>
    <property type="match status" value="1"/>
</dbReference>
<dbReference type="SUPFAM" id="SSF54534">
    <property type="entry name" value="FKBP-like"/>
    <property type="match status" value="1"/>
</dbReference>
<sequence>MGLFDAFTKAFTNEEYGDPPEAVKATARHILVPTIEDANDILGKLAENSFTSLASEYSTCPSKARGGSLGSFGPGTMVKEFDDVIFSPETKMGEVVGPVKTQFGYHLIVVDKRTGGGDWY</sequence>
<dbReference type="OMA" id="GPVRTQF"/>
<keyword evidence="1 2" id="KW-0413">Isomerase</keyword>
<dbReference type="GO" id="GO:0003755">
    <property type="term" value="F:peptidyl-prolyl cis-trans isomerase activity"/>
    <property type="evidence" value="ECO:0000318"/>
    <property type="project" value="GO_Central"/>
</dbReference>
<evidence type="ECO:0000313" key="4">
    <source>
        <dbReference type="EMBL" id="EED93758.1"/>
    </source>
</evidence>
<accession>B8BXS8</accession>
<reference evidence="4 5" key="2">
    <citation type="journal article" date="2008" name="Nature">
        <title>The Phaeodactylum genome reveals the evolutionary history of diatom genomes.</title>
        <authorList>
            <person name="Bowler C."/>
            <person name="Allen A.E."/>
            <person name="Badger J.H."/>
            <person name="Grimwood J."/>
            <person name="Jabbari K."/>
            <person name="Kuo A."/>
            <person name="Maheswari U."/>
            <person name="Martens C."/>
            <person name="Maumus F."/>
            <person name="Otillar R.P."/>
            <person name="Rayko E."/>
            <person name="Salamov A."/>
            <person name="Vandepoele K."/>
            <person name="Beszteri B."/>
            <person name="Gruber A."/>
            <person name="Heijde M."/>
            <person name="Katinka M."/>
            <person name="Mock T."/>
            <person name="Valentin K."/>
            <person name="Verret F."/>
            <person name="Berges J.A."/>
            <person name="Brownlee C."/>
            <person name="Cadoret J.P."/>
            <person name="Chiovitti A."/>
            <person name="Choi C.J."/>
            <person name="Coesel S."/>
            <person name="De Martino A."/>
            <person name="Detter J.C."/>
            <person name="Durkin C."/>
            <person name="Falciatore A."/>
            <person name="Fournet J."/>
            <person name="Haruta M."/>
            <person name="Huysman M.J."/>
            <person name="Jenkins B.D."/>
            <person name="Jiroutova K."/>
            <person name="Jorgensen R.E."/>
            <person name="Joubert Y."/>
            <person name="Kaplan A."/>
            <person name="Kroger N."/>
            <person name="Kroth P.G."/>
            <person name="La Roche J."/>
            <person name="Lindquist E."/>
            <person name="Lommer M."/>
            <person name="Martin-Jezequel V."/>
            <person name="Lopez P.J."/>
            <person name="Lucas S."/>
            <person name="Mangogna M."/>
            <person name="McGinnis K."/>
            <person name="Medlin L.K."/>
            <person name="Montsant A."/>
            <person name="Oudot-Le Secq M.P."/>
            <person name="Napoli C."/>
            <person name="Obornik M."/>
            <person name="Parker M.S."/>
            <person name="Petit J.L."/>
            <person name="Porcel B.M."/>
            <person name="Poulsen N."/>
            <person name="Robison M."/>
            <person name="Rychlewski L."/>
            <person name="Rynearson T.A."/>
            <person name="Schmutz J."/>
            <person name="Shapiro H."/>
            <person name="Siaut M."/>
            <person name="Stanley M."/>
            <person name="Sussman M.R."/>
            <person name="Taylor A.R."/>
            <person name="Vardi A."/>
            <person name="von Dassow P."/>
            <person name="Vyverman W."/>
            <person name="Willis A."/>
            <person name="Wyrwicz L.S."/>
            <person name="Rokhsar D.S."/>
            <person name="Weissenbach J."/>
            <person name="Armbrust E.V."/>
            <person name="Green B.R."/>
            <person name="Van de Peer Y."/>
            <person name="Grigoriev I.V."/>
        </authorList>
    </citation>
    <scope>NUCLEOTIDE SEQUENCE [LARGE SCALE GENOMIC DNA]</scope>
    <source>
        <strain evidence="4 5">CCMP1335</strain>
    </source>
</reference>
<evidence type="ECO:0000313" key="5">
    <source>
        <dbReference type="Proteomes" id="UP000001449"/>
    </source>
</evidence>
<dbReference type="InParanoid" id="B8BXS8"/>
<dbReference type="InterPro" id="IPR000297">
    <property type="entry name" value="PPIase_PpiC"/>
</dbReference>
<evidence type="ECO:0000259" key="3">
    <source>
        <dbReference type="PROSITE" id="PS50198"/>
    </source>
</evidence>
<keyword evidence="5" id="KW-1185">Reference proteome</keyword>
<protein>
    <recommendedName>
        <fullName evidence="2">Peptidyl-prolyl cis-trans isomerase</fullName>
        <ecNumber evidence="2">5.2.1.8</ecNumber>
    </recommendedName>
</protein>
<dbReference type="PaxDb" id="35128-Thaps3435"/>
<dbReference type="HOGENOM" id="CLU_090028_6_0_1"/>